<evidence type="ECO:0008006" key="5">
    <source>
        <dbReference type="Google" id="ProtNLM"/>
    </source>
</evidence>
<feature type="compositionally biased region" description="Basic and acidic residues" evidence="1">
    <location>
        <begin position="177"/>
        <end position="187"/>
    </location>
</feature>
<feature type="region of interest" description="Disordered" evidence="1">
    <location>
        <begin position="177"/>
        <end position="200"/>
    </location>
</feature>
<organism evidence="3 4">
    <name type="scientific">Pelomonas dachongensis</name>
    <dbReference type="NCBI Taxonomy" id="3299029"/>
    <lineage>
        <taxon>Bacteria</taxon>
        <taxon>Pseudomonadati</taxon>
        <taxon>Pseudomonadota</taxon>
        <taxon>Betaproteobacteria</taxon>
        <taxon>Burkholderiales</taxon>
        <taxon>Sphaerotilaceae</taxon>
        <taxon>Roseateles</taxon>
    </lineage>
</organism>
<protein>
    <recommendedName>
        <fullName evidence="5">Defect in organelle trafficking protein DotC</fullName>
    </recommendedName>
</protein>
<accession>A0ABW7ETN6</accession>
<reference evidence="3 4" key="1">
    <citation type="submission" date="2024-09" db="EMBL/GenBank/DDBJ databases">
        <title>Novel species of the genus Pelomonas and Roseateles isolated from streams.</title>
        <authorList>
            <person name="Lu H."/>
        </authorList>
    </citation>
    <scope>NUCLEOTIDE SEQUENCE [LARGE SCALE GENOMIC DNA]</scope>
    <source>
        <strain evidence="3 4">DC23W</strain>
    </source>
</reference>
<proteinExistence type="predicted"/>
<sequence>MFKKLWVAALLALPLAASAQQAAPPASTIAIISTLGDQLSIVKQRGKRASSVDDFSRRTLQVDPQLLNMAVLRGLDSALAAEEPTSRRIMLRWSTNPGLAEQLKNASFESRDALVLHALRERLAQMPQRADWDRIEAILPRYAWESREGMPNRLGGIGIYVKPTGNQWELLDEDGIDRKQDLADPDRTTTNPRTGEQQKDKSYVAPFISFERVTLDAKTLAVIARKPQFSHTKYSDPNSKSVDVIEQVSPAEIVTQLNTLVEQAVYRSVRGAVEVGPAKPVSKDAGQP</sequence>
<dbReference type="RefSeq" id="WP_394472553.1">
    <property type="nucleotide sequence ID" value="NZ_JBIGHY010000009.1"/>
</dbReference>
<dbReference type="EMBL" id="JBIGHY010000009">
    <property type="protein sequence ID" value="MFG6416492.1"/>
    <property type="molecule type" value="Genomic_DNA"/>
</dbReference>
<gene>
    <name evidence="3" type="ORF">ACG02S_21590</name>
</gene>
<evidence type="ECO:0000313" key="3">
    <source>
        <dbReference type="EMBL" id="MFG6416492.1"/>
    </source>
</evidence>
<keyword evidence="2" id="KW-0732">Signal</keyword>
<name>A0ABW7ETN6_9BURK</name>
<dbReference type="Proteomes" id="UP001606300">
    <property type="component" value="Unassembled WGS sequence"/>
</dbReference>
<comment type="caution">
    <text evidence="3">The sequence shown here is derived from an EMBL/GenBank/DDBJ whole genome shotgun (WGS) entry which is preliminary data.</text>
</comment>
<feature type="chain" id="PRO_5045341011" description="Defect in organelle trafficking protein DotC" evidence="2">
    <location>
        <begin position="23"/>
        <end position="288"/>
    </location>
</feature>
<evidence type="ECO:0000256" key="2">
    <source>
        <dbReference type="SAM" id="SignalP"/>
    </source>
</evidence>
<evidence type="ECO:0000313" key="4">
    <source>
        <dbReference type="Proteomes" id="UP001606300"/>
    </source>
</evidence>
<feature type="signal peptide" evidence="2">
    <location>
        <begin position="1"/>
        <end position="22"/>
    </location>
</feature>
<evidence type="ECO:0000256" key="1">
    <source>
        <dbReference type="SAM" id="MobiDB-lite"/>
    </source>
</evidence>
<keyword evidence="4" id="KW-1185">Reference proteome</keyword>